<dbReference type="PANTHER" id="PTHR33248">
    <property type="entry name" value="ZINC ION-BINDING PROTEIN"/>
    <property type="match status" value="1"/>
</dbReference>
<dbReference type="AlphaFoldDB" id="A0AA35YSF3"/>
<feature type="transmembrane region" description="Helical" evidence="5">
    <location>
        <begin position="6"/>
        <end position="28"/>
    </location>
</feature>
<evidence type="ECO:0000313" key="8">
    <source>
        <dbReference type="Proteomes" id="UP001177003"/>
    </source>
</evidence>
<keyword evidence="8" id="KW-1185">Reference proteome</keyword>
<evidence type="ECO:0000256" key="2">
    <source>
        <dbReference type="ARBA" id="ARBA00022771"/>
    </source>
</evidence>
<gene>
    <name evidence="7" type="ORF">LSALG_LOCUS19196</name>
</gene>
<keyword evidence="5" id="KW-1133">Transmembrane helix</keyword>
<reference evidence="7" key="1">
    <citation type="submission" date="2023-04" db="EMBL/GenBank/DDBJ databases">
        <authorList>
            <person name="Vijverberg K."/>
            <person name="Xiong W."/>
            <person name="Schranz E."/>
        </authorList>
    </citation>
    <scope>NUCLEOTIDE SEQUENCE</scope>
</reference>
<organism evidence="7 8">
    <name type="scientific">Lactuca saligna</name>
    <name type="common">Willowleaf lettuce</name>
    <dbReference type="NCBI Taxonomy" id="75948"/>
    <lineage>
        <taxon>Eukaryota</taxon>
        <taxon>Viridiplantae</taxon>
        <taxon>Streptophyta</taxon>
        <taxon>Embryophyta</taxon>
        <taxon>Tracheophyta</taxon>
        <taxon>Spermatophyta</taxon>
        <taxon>Magnoliopsida</taxon>
        <taxon>eudicotyledons</taxon>
        <taxon>Gunneridae</taxon>
        <taxon>Pentapetalae</taxon>
        <taxon>asterids</taxon>
        <taxon>campanulids</taxon>
        <taxon>Asterales</taxon>
        <taxon>Asteraceae</taxon>
        <taxon>Cichorioideae</taxon>
        <taxon>Cichorieae</taxon>
        <taxon>Lactucinae</taxon>
        <taxon>Lactuca</taxon>
    </lineage>
</organism>
<evidence type="ECO:0000256" key="4">
    <source>
        <dbReference type="PROSITE-ProRule" id="PRU01343"/>
    </source>
</evidence>
<feature type="domain" description="GRF-type" evidence="6">
    <location>
        <begin position="47"/>
        <end position="88"/>
    </location>
</feature>
<evidence type="ECO:0000313" key="7">
    <source>
        <dbReference type="EMBL" id="CAI9279395.1"/>
    </source>
</evidence>
<keyword evidence="1" id="KW-0479">Metal-binding</keyword>
<evidence type="ECO:0000256" key="5">
    <source>
        <dbReference type="SAM" id="Phobius"/>
    </source>
</evidence>
<dbReference type="GO" id="GO:0008270">
    <property type="term" value="F:zinc ion binding"/>
    <property type="evidence" value="ECO:0007669"/>
    <property type="project" value="UniProtKB-KW"/>
</dbReference>
<protein>
    <recommendedName>
        <fullName evidence="6">GRF-type domain-containing protein</fullName>
    </recommendedName>
</protein>
<keyword evidence="5" id="KW-0812">Transmembrane</keyword>
<feature type="transmembrane region" description="Helical" evidence="5">
    <location>
        <begin position="120"/>
        <end position="137"/>
    </location>
</feature>
<sequence>MKSFDYGRLYLTSMAMMILVVVIGPCIYPPHRSCLHRERKLWKMPICACGNRDLAIVTSWSDLNPRRRFWSCLRNERRCGWIGWFDEPMCPRSVEVMPGLIRSMNKLQESLQQATLQARMYKLFILFSWGLFAIHYLK</sequence>
<proteinExistence type="predicted"/>
<evidence type="ECO:0000259" key="6">
    <source>
        <dbReference type="PROSITE" id="PS51999"/>
    </source>
</evidence>
<dbReference type="EMBL" id="OX465080">
    <property type="protein sequence ID" value="CAI9279395.1"/>
    <property type="molecule type" value="Genomic_DNA"/>
</dbReference>
<dbReference type="PROSITE" id="PS51999">
    <property type="entry name" value="ZF_GRF"/>
    <property type="match status" value="1"/>
</dbReference>
<dbReference type="Proteomes" id="UP001177003">
    <property type="component" value="Chromosome 4"/>
</dbReference>
<keyword evidence="2 4" id="KW-0863">Zinc-finger</keyword>
<dbReference type="InterPro" id="IPR010666">
    <property type="entry name" value="Znf_GRF"/>
</dbReference>
<keyword evidence="3" id="KW-0862">Zinc</keyword>
<accession>A0AA35YSF3</accession>
<keyword evidence="5" id="KW-0472">Membrane</keyword>
<name>A0AA35YSF3_LACSI</name>
<evidence type="ECO:0000256" key="1">
    <source>
        <dbReference type="ARBA" id="ARBA00022723"/>
    </source>
</evidence>
<evidence type="ECO:0000256" key="3">
    <source>
        <dbReference type="ARBA" id="ARBA00022833"/>
    </source>
</evidence>